<dbReference type="RefSeq" id="WP_165027301.1">
    <property type="nucleotide sequence ID" value="NZ_JAAKZF010000010.1"/>
</dbReference>
<evidence type="ECO:0000313" key="2">
    <source>
        <dbReference type="EMBL" id="NGO51613.1"/>
    </source>
</evidence>
<feature type="compositionally biased region" description="Basic and acidic residues" evidence="1">
    <location>
        <begin position="62"/>
        <end position="73"/>
    </location>
</feature>
<dbReference type="EMBL" id="JAAKZF010000010">
    <property type="protein sequence ID" value="NGO51613.1"/>
    <property type="molecule type" value="Genomic_DNA"/>
</dbReference>
<organism evidence="2 3">
    <name type="scientific">Allomesorhizobium camelthorni</name>
    <dbReference type="NCBI Taxonomy" id="475069"/>
    <lineage>
        <taxon>Bacteria</taxon>
        <taxon>Pseudomonadati</taxon>
        <taxon>Pseudomonadota</taxon>
        <taxon>Alphaproteobacteria</taxon>
        <taxon>Hyphomicrobiales</taxon>
        <taxon>Phyllobacteriaceae</taxon>
        <taxon>Allomesorhizobium</taxon>
    </lineage>
</organism>
<evidence type="ECO:0000256" key="1">
    <source>
        <dbReference type="SAM" id="MobiDB-lite"/>
    </source>
</evidence>
<gene>
    <name evidence="2" type="ORF">G6N73_10555</name>
</gene>
<feature type="region of interest" description="Disordered" evidence="1">
    <location>
        <begin position="42"/>
        <end position="88"/>
    </location>
</feature>
<protein>
    <submittedName>
        <fullName evidence="2">HK97 gp10 family phage protein</fullName>
    </submittedName>
</protein>
<dbReference type="InterPro" id="IPR010064">
    <property type="entry name" value="HK97-gp10_tail"/>
</dbReference>
<keyword evidence="3" id="KW-1185">Reference proteome</keyword>
<evidence type="ECO:0000313" key="3">
    <source>
        <dbReference type="Proteomes" id="UP001642900"/>
    </source>
</evidence>
<dbReference type="AlphaFoldDB" id="A0A6G4WBM9"/>
<comment type="caution">
    <text evidence="2">The sequence shown here is derived from an EMBL/GenBank/DDBJ whole genome shotgun (WGS) entry which is preliminary data.</text>
</comment>
<dbReference type="Pfam" id="PF04883">
    <property type="entry name" value="HK97-gp10_like"/>
    <property type="match status" value="1"/>
</dbReference>
<dbReference type="Proteomes" id="UP001642900">
    <property type="component" value="Unassembled WGS sequence"/>
</dbReference>
<proteinExistence type="predicted"/>
<accession>A0A6G4WBM9</accession>
<reference evidence="2 3" key="1">
    <citation type="submission" date="2020-02" db="EMBL/GenBank/DDBJ databases">
        <title>Genome sequence of strain CCNWXJ40-4.</title>
        <authorList>
            <person name="Gao J."/>
            <person name="Sun J."/>
        </authorList>
    </citation>
    <scope>NUCLEOTIDE SEQUENCE [LARGE SCALE GENOMIC DNA]</scope>
    <source>
        <strain evidence="2 3">CCNWXJ 40-4</strain>
    </source>
</reference>
<name>A0A6G4WBM9_9HYPH</name>
<sequence length="152" mass="16804">MRIKTKIEGRDAVMRRLRQLVPEAEKELAKAQLEGAQELAERIRPRAPVGEPGGGQYAASIKGERIAGREVAKPRKGAKGQTKDPNATGIFASPLWHLLEFGTAERFHKSGKSVGAGPAIPHIFPTYRAFRKRLRRMMAGAVSKAVRRVRNK</sequence>